<keyword evidence="2" id="KW-1185">Reference proteome</keyword>
<accession>A0ACA9U7A2</accession>
<organism evidence="1 2">
    <name type="scientific">Clonostachys rosea f. rosea IK726</name>
    <dbReference type="NCBI Taxonomy" id="1349383"/>
    <lineage>
        <taxon>Eukaryota</taxon>
        <taxon>Fungi</taxon>
        <taxon>Dikarya</taxon>
        <taxon>Ascomycota</taxon>
        <taxon>Pezizomycotina</taxon>
        <taxon>Sordariomycetes</taxon>
        <taxon>Hypocreomycetidae</taxon>
        <taxon>Hypocreales</taxon>
        <taxon>Bionectriaceae</taxon>
        <taxon>Clonostachys</taxon>
    </lineage>
</organism>
<dbReference type="Proteomes" id="UP000836387">
    <property type="component" value="Unassembled WGS sequence"/>
</dbReference>
<reference evidence="1" key="2">
    <citation type="submission" date="2021-10" db="EMBL/GenBank/DDBJ databases">
        <authorList>
            <person name="Piombo E."/>
        </authorList>
    </citation>
    <scope>NUCLEOTIDE SEQUENCE</scope>
</reference>
<reference evidence="1" key="1">
    <citation type="submission" date="2020-04" db="EMBL/GenBank/DDBJ databases">
        <authorList>
            <person name="Broberg M."/>
        </authorList>
    </citation>
    <scope>NUCLEOTIDE SEQUENCE</scope>
</reference>
<name>A0ACA9U7A2_BIOOC</name>
<gene>
    <name evidence="1" type="ORF">CRV2_00013981</name>
</gene>
<protein>
    <submittedName>
        <fullName evidence="1">Uncharacterized protein</fullName>
    </submittedName>
</protein>
<sequence length="1068" mass="121919">MAPNGSAHRLQRFLMQLLEAVIETSEDGLEDFRDEALNPLTIIVWLKKAGRSLRNRMKKRGVVRSIPLVPPMVSLPVLIPLAWLAAFFGFLLLSSPAVIGFLKSLLSYLERGIQKKQDIAFREQFFLPMRKASGIHKPKMVFESPRTNRFFLLPPELRYQILNEAFGGGRTLHMSLEFQYPYYLANIERYNDPRFGCHAKIERLVTVNNSHLQTNKPKQWVWFGCVCHRSSCHASKTARYLDKFGDKNGMLSRDSDAPCEPKDDRCLEGVARCKQWPGTWPDKCQIGIFGWLLTCRRAYSEGFSVLYGNNTINIASPALLRSIQDVLPREALFCMTSLELVFDLDRVPFDEAFRTTSKKRAREHSSPLFPSMANLRVAFSKSSRNASSLGLDRNDLHWTEIKKALLGQLFPMIDDFLERVFPSTTDVVISCPSWNWYSAIDLVLIDQQGKDTSKAQHSGFKGTKFWRQSPAHEVISPGNGNVQALEEGTQPKPLRTGFWVHSSDRPMHTRSWRATEAPGALKNHHYIAIQFVTYLNKTTLCGFIVPPMRAFSMPVSEAMYSLVSRWTTVLALVITYPIIRIIYNLYFHPLAKVPGATAWSASRLPFILALLRGTIVHDFQDLHRRYGPVLRIAPDEVTFAQPDAWADIFQLRPGHEQFLKDPIWWKRQPGKPDSLISAIDPDSHARIRKALAPAFTPRALRSQEHVLYRYVNLLVERLQETVRAQPQEAEHAVVDMSPWFNFTTFDIFGDLGYGESFDCLQNSRYHPWISLLFNSVKAASYVAAARYYPVVEYLLLKCIPASLQKMADDHYRQIVDKVDRRFNWELDRPDIMSHVMRTKDEPEGMTTDQIYSTFMVLTTAGSETTATVLSGTLNYLIGNQDKLRKLESEILGAFQSREVIKSNTLKDLPYLNAVIREGLRLCPPIPWVLPRKVPPPGDTVCGVWLPGGTSVSIQAYTMNRDPQYFHSPTSFVPERWLPEATTDGNSVFYKDQRHGLQPFSVGPRNCMGQHLAMAEMRLILASLIWTFEFQPAGQQLRWEDLRTFLLVEKKPINVRMKLRGPSSRPSAV</sequence>
<comment type="caution">
    <text evidence="1">The sequence shown here is derived from an EMBL/GenBank/DDBJ whole genome shotgun (WGS) entry which is preliminary data.</text>
</comment>
<evidence type="ECO:0000313" key="2">
    <source>
        <dbReference type="Proteomes" id="UP000836387"/>
    </source>
</evidence>
<dbReference type="EMBL" id="CADEHS020000024">
    <property type="protein sequence ID" value="CAG9948442.1"/>
    <property type="molecule type" value="Genomic_DNA"/>
</dbReference>
<evidence type="ECO:0000313" key="1">
    <source>
        <dbReference type="EMBL" id="CAG9948442.1"/>
    </source>
</evidence>
<proteinExistence type="predicted"/>